<dbReference type="OrthoDB" id="9179784at2"/>
<proteinExistence type="predicted"/>
<evidence type="ECO:0000313" key="1">
    <source>
        <dbReference type="EMBL" id="AFY29268.1"/>
    </source>
</evidence>
<dbReference type="eggNOG" id="COG3754">
    <property type="taxonomic scope" value="Bacteria"/>
</dbReference>
<evidence type="ECO:0008006" key="3">
    <source>
        <dbReference type="Google" id="ProtNLM"/>
    </source>
</evidence>
<accession>K9P8G9</accession>
<dbReference type="STRING" id="292564.Cyagr_2152"/>
<gene>
    <name evidence="1" type="ordered locus">Cyagr_2152</name>
</gene>
<dbReference type="RefSeq" id="WP_015109711.1">
    <property type="nucleotide sequence ID" value="NC_019675.1"/>
</dbReference>
<dbReference type="Proteomes" id="UP000010388">
    <property type="component" value="Chromosome"/>
</dbReference>
<reference evidence="2" key="1">
    <citation type="journal article" date="2013" name="Proc. Natl. Acad. Sci. U.S.A.">
        <title>Improving the coverage of the cyanobacterial phylum using diversity-driven genome sequencing.</title>
        <authorList>
            <person name="Shih P.M."/>
            <person name="Wu D."/>
            <person name="Latifi A."/>
            <person name="Axen S.D."/>
            <person name="Fewer D.P."/>
            <person name="Talla E."/>
            <person name="Calteau A."/>
            <person name="Cai F."/>
            <person name="Tandeau de Marsac N."/>
            <person name="Rippka R."/>
            <person name="Herdman M."/>
            <person name="Sivonen K."/>
            <person name="Coursin T."/>
            <person name="Laurent T."/>
            <person name="Goodwin L."/>
            <person name="Nolan M."/>
            <person name="Davenport K.W."/>
            <person name="Han C.S."/>
            <person name="Rubin E.M."/>
            <person name="Eisen J.A."/>
            <person name="Woyke T."/>
            <person name="Gugger M."/>
            <person name="Kerfeld C.A."/>
        </authorList>
    </citation>
    <scope>NUCLEOTIDE SEQUENCE [LARGE SCALE GENOMIC DNA]</scope>
    <source>
        <strain evidence="2">ATCC 27147 / PCC 6307</strain>
    </source>
</reference>
<protein>
    <recommendedName>
        <fullName evidence="3">Rhamnan synthesis protein F</fullName>
    </recommendedName>
</protein>
<dbReference type="EMBL" id="CP003495">
    <property type="protein sequence ID" value="AFY29268.1"/>
    <property type="molecule type" value="Genomic_DNA"/>
</dbReference>
<name>K9P8G9_CYAGP</name>
<organism evidence="1 2">
    <name type="scientific">Cyanobium gracile (strain ATCC 27147 / PCC 6307)</name>
    <dbReference type="NCBI Taxonomy" id="292564"/>
    <lineage>
        <taxon>Bacteria</taxon>
        <taxon>Bacillati</taxon>
        <taxon>Cyanobacteriota</taxon>
        <taxon>Cyanophyceae</taxon>
        <taxon>Synechococcales</taxon>
        <taxon>Prochlorococcaceae</taxon>
        <taxon>Cyanobium</taxon>
    </lineage>
</organism>
<evidence type="ECO:0000313" key="2">
    <source>
        <dbReference type="Proteomes" id="UP000010388"/>
    </source>
</evidence>
<sequence length="420" mass="47724">MTDSAKKFIKAPLGIYKRIKIKAFILADYLASLCEYWLGPNGSRSSPSRRLIPIGKPSADGTTPPWIAVFVAYSKRLTRSNRAYLEALNKAGFAVLYINNETTEEGSLDVISHLSWRAFNRRNIGRDFGGFKDGILLLLEEGHLQRCQLLCVVNDSMQFIPGRNADALVRSVEEFAASDRKALFSHISHQIQTHYQSYFQILKPDVFLSRQFISFWKKYLPLSHRGHCIYNGEIELSQQVYRRFNPVETLYTSDKLLEAIEQSCPDKTGVPAEEVLRLMPSPARTSQMKKIGYSLNQLMVKSDKNEHLSRVELYSIPDLIENGNPSHIAAFLYPFYLHCPFVKHDLGTAGSYTMAQAISLFKEALLDSMGEERHEEIKALADEFRDLIYARGVPLSYNNRLREAALKGITGAFVYPSTYQ</sequence>
<dbReference type="AlphaFoldDB" id="K9P8G9"/>
<dbReference type="KEGG" id="cgc:Cyagr_2152"/>
<dbReference type="HOGENOM" id="CLU_692382_0_0_3"/>